<feature type="compositionally biased region" description="Acidic residues" evidence="1">
    <location>
        <begin position="10"/>
        <end position="20"/>
    </location>
</feature>
<dbReference type="AlphaFoldDB" id="A0AAV6TF83"/>
<evidence type="ECO:0000313" key="3">
    <source>
        <dbReference type="Proteomes" id="UP000827092"/>
    </source>
</evidence>
<sequence length="41" mass="4369">LSSDENVKGEDEDSDADLCMDENIGYGDRSNGYPGISTVSL</sequence>
<keyword evidence="3" id="KW-1185">Reference proteome</keyword>
<evidence type="ECO:0000256" key="1">
    <source>
        <dbReference type="SAM" id="MobiDB-lite"/>
    </source>
</evidence>
<evidence type="ECO:0000313" key="2">
    <source>
        <dbReference type="EMBL" id="KAG8170459.1"/>
    </source>
</evidence>
<proteinExistence type="predicted"/>
<organism evidence="2 3">
    <name type="scientific">Oedothorax gibbosus</name>
    <dbReference type="NCBI Taxonomy" id="931172"/>
    <lineage>
        <taxon>Eukaryota</taxon>
        <taxon>Metazoa</taxon>
        <taxon>Ecdysozoa</taxon>
        <taxon>Arthropoda</taxon>
        <taxon>Chelicerata</taxon>
        <taxon>Arachnida</taxon>
        <taxon>Araneae</taxon>
        <taxon>Araneomorphae</taxon>
        <taxon>Entelegynae</taxon>
        <taxon>Araneoidea</taxon>
        <taxon>Linyphiidae</taxon>
        <taxon>Erigoninae</taxon>
        <taxon>Oedothorax</taxon>
    </lineage>
</organism>
<reference evidence="2 3" key="1">
    <citation type="journal article" date="2022" name="Nat. Ecol. Evol.">
        <title>A masculinizing supergene underlies an exaggerated male reproductive morph in a spider.</title>
        <authorList>
            <person name="Hendrickx F."/>
            <person name="De Corte Z."/>
            <person name="Sonet G."/>
            <person name="Van Belleghem S.M."/>
            <person name="Kostlbacher S."/>
            <person name="Vangestel C."/>
        </authorList>
    </citation>
    <scope>NUCLEOTIDE SEQUENCE [LARGE SCALE GENOMIC DNA]</scope>
    <source>
        <strain evidence="2">W744_W776</strain>
    </source>
</reference>
<gene>
    <name evidence="2" type="ORF">JTE90_006959</name>
</gene>
<comment type="caution">
    <text evidence="2">The sequence shown here is derived from an EMBL/GenBank/DDBJ whole genome shotgun (WGS) entry which is preliminary data.</text>
</comment>
<protein>
    <submittedName>
        <fullName evidence="2">Uncharacterized protein</fullName>
    </submittedName>
</protein>
<dbReference type="Proteomes" id="UP000827092">
    <property type="component" value="Unassembled WGS sequence"/>
</dbReference>
<accession>A0AAV6TF83</accession>
<feature type="non-terminal residue" evidence="2">
    <location>
        <position position="1"/>
    </location>
</feature>
<name>A0AAV6TF83_9ARAC</name>
<dbReference type="EMBL" id="JAFNEN010005403">
    <property type="protein sequence ID" value="KAG8170459.1"/>
    <property type="molecule type" value="Genomic_DNA"/>
</dbReference>
<feature type="region of interest" description="Disordered" evidence="1">
    <location>
        <begin position="1"/>
        <end position="41"/>
    </location>
</feature>